<dbReference type="Gene3D" id="2.20.25.10">
    <property type="match status" value="1"/>
</dbReference>
<gene>
    <name evidence="1" type="ORF">METZ01_LOCUS303653</name>
</gene>
<dbReference type="Pfam" id="PF03966">
    <property type="entry name" value="Trm112p"/>
    <property type="match status" value="1"/>
</dbReference>
<sequence>MKEKLIEILVCPTSKSSLKLVVEKRQGDDVIEGALVCSVCSHAFGINEGVPNLLPWEGCTGS</sequence>
<dbReference type="EMBL" id="UINC01095039">
    <property type="protein sequence ID" value="SVC50799.1"/>
    <property type="molecule type" value="Genomic_DNA"/>
</dbReference>
<evidence type="ECO:0000313" key="1">
    <source>
        <dbReference type="EMBL" id="SVC50799.1"/>
    </source>
</evidence>
<reference evidence="1" key="1">
    <citation type="submission" date="2018-05" db="EMBL/GenBank/DDBJ databases">
        <authorList>
            <person name="Lanie J.A."/>
            <person name="Ng W.-L."/>
            <person name="Kazmierczak K.M."/>
            <person name="Andrzejewski T.M."/>
            <person name="Davidsen T.M."/>
            <person name="Wayne K.J."/>
            <person name="Tettelin H."/>
            <person name="Glass J.I."/>
            <person name="Rusch D."/>
            <person name="Podicherti R."/>
            <person name="Tsui H.-C.T."/>
            <person name="Winkler M.E."/>
        </authorList>
    </citation>
    <scope>NUCLEOTIDE SEQUENCE</scope>
</reference>
<accession>A0A382MPR0</accession>
<dbReference type="SUPFAM" id="SSF158997">
    <property type="entry name" value="Trm112p-like"/>
    <property type="match status" value="1"/>
</dbReference>
<evidence type="ECO:0008006" key="2">
    <source>
        <dbReference type="Google" id="ProtNLM"/>
    </source>
</evidence>
<proteinExistence type="predicted"/>
<dbReference type="AlphaFoldDB" id="A0A382MPR0"/>
<organism evidence="1">
    <name type="scientific">marine metagenome</name>
    <dbReference type="NCBI Taxonomy" id="408172"/>
    <lineage>
        <taxon>unclassified sequences</taxon>
        <taxon>metagenomes</taxon>
        <taxon>ecological metagenomes</taxon>
    </lineage>
</organism>
<dbReference type="InterPro" id="IPR005651">
    <property type="entry name" value="Trm112-like"/>
</dbReference>
<name>A0A382MPR0_9ZZZZ</name>
<protein>
    <recommendedName>
        <fullName evidence="2">Trm112 family protein</fullName>
    </recommendedName>
</protein>